<comment type="subcellular location">
    <subcellularLocation>
        <location evidence="1">Cell membrane</location>
        <topology evidence="1">Multi-pass membrane protein</topology>
    </subcellularLocation>
</comment>
<evidence type="ECO:0000313" key="12">
    <source>
        <dbReference type="EMBL" id="ADD01714.1"/>
    </source>
</evidence>
<evidence type="ECO:0000259" key="10">
    <source>
        <dbReference type="PROSITE" id="PS50893"/>
    </source>
</evidence>
<dbReference type="PANTHER" id="PTHR43394:SF1">
    <property type="entry name" value="ATP-BINDING CASSETTE SUB-FAMILY B MEMBER 10, MITOCHONDRIAL"/>
    <property type="match status" value="1"/>
</dbReference>
<keyword evidence="13" id="KW-1185">Reference proteome</keyword>
<evidence type="ECO:0000256" key="5">
    <source>
        <dbReference type="ARBA" id="ARBA00022741"/>
    </source>
</evidence>
<dbReference type="InterPro" id="IPR027417">
    <property type="entry name" value="P-loop_NTPase"/>
</dbReference>
<dbReference type="InterPro" id="IPR036640">
    <property type="entry name" value="ABC1_TM_sf"/>
</dbReference>
<dbReference type="PROSITE" id="PS50929">
    <property type="entry name" value="ABC_TM1F"/>
    <property type="match status" value="1"/>
</dbReference>
<evidence type="ECO:0000256" key="7">
    <source>
        <dbReference type="ARBA" id="ARBA00022989"/>
    </source>
</evidence>
<dbReference type="GO" id="GO:0015421">
    <property type="term" value="F:ABC-type oligopeptide transporter activity"/>
    <property type="evidence" value="ECO:0007669"/>
    <property type="project" value="TreeGrafter"/>
</dbReference>
<keyword evidence="5" id="KW-0547">Nucleotide-binding</keyword>
<keyword evidence="2" id="KW-0813">Transport</keyword>
<dbReference type="GO" id="GO:0005524">
    <property type="term" value="F:ATP binding"/>
    <property type="evidence" value="ECO:0007669"/>
    <property type="project" value="UniProtKB-KW"/>
</dbReference>
<dbReference type="eggNOG" id="COG1132">
    <property type="taxonomic scope" value="Bacteria"/>
</dbReference>
<evidence type="ECO:0000313" key="13">
    <source>
        <dbReference type="Proteomes" id="UP000001552"/>
    </source>
</evidence>
<feature type="transmembrane region" description="Helical" evidence="9">
    <location>
        <begin position="241"/>
        <end position="261"/>
    </location>
</feature>
<feature type="transmembrane region" description="Helical" evidence="9">
    <location>
        <begin position="158"/>
        <end position="177"/>
    </location>
</feature>
<dbReference type="CDD" id="cd07346">
    <property type="entry name" value="ABC_6TM_exporters"/>
    <property type="match status" value="1"/>
</dbReference>
<dbReference type="Gene3D" id="1.20.1560.10">
    <property type="entry name" value="ABC transporter type 1, transmembrane domain"/>
    <property type="match status" value="1"/>
</dbReference>
<evidence type="ECO:0000256" key="3">
    <source>
        <dbReference type="ARBA" id="ARBA00022475"/>
    </source>
</evidence>
<feature type="transmembrane region" description="Helical" evidence="9">
    <location>
        <begin position="56"/>
        <end position="76"/>
    </location>
</feature>
<evidence type="ECO:0000256" key="4">
    <source>
        <dbReference type="ARBA" id="ARBA00022692"/>
    </source>
</evidence>
<organism evidence="12 13">
    <name type="scientific">Thermoanaerobacter italicus (strain DSM 9252 / Ab9)</name>
    <dbReference type="NCBI Taxonomy" id="580331"/>
    <lineage>
        <taxon>Bacteria</taxon>
        <taxon>Bacillati</taxon>
        <taxon>Bacillota</taxon>
        <taxon>Clostridia</taxon>
        <taxon>Thermoanaerobacterales</taxon>
        <taxon>Thermoanaerobacteraceae</taxon>
        <taxon>Thermoanaerobacter</taxon>
    </lineage>
</organism>
<dbReference type="Proteomes" id="UP000001552">
    <property type="component" value="Chromosome"/>
</dbReference>
<protein>
    <submittedName>
        <fullName evidence="12">ABC transporter related protein</fullName>
    </submittedName>
</protein>
<reference evidence="12" key="1">
    <citation type="submission" date="2010-02" db="EMBL/GenBank/DDBJ databases">
        <title>Complete sequence of Thermoanaerobacter italicus Ab9.</title>
        <authorList>
            <consortium name="US DOE Joint Genome Institute"/>
            <person name="Lucas S."/>
            <person name="Copeland A."/>
            <person name="Lapidus A."/>
            <person name="Cheng J.-F."/>
            <person name="Bruce D."/>
            <person name="Goodwin L."/>
            <person name="Pitluck S."/>
            <person name="Chertkov O."/>
            <person name="Detter J.C."/>
            <person name="Han C."/>
            <person name="Tapia R."/>
            <person name="Land M."/>
            <person name="Hauser L."/>
            <person name="Kyrpides N."/>
            <person name="Mikhailova N."/>
            <person name="Hemme C.L."/>
            <person name="Woyke T."/>
        </authorList>
    </citation>
    <scope>NUCLEOTIDE SEQUENCE [LARGE SCALE GENOMIC DNA]</scope>
    <source>
        <strain evidence="12">Ab9</strain>
    </source>
</reference>
<feature type="transmembrane region" description="Helical" evidence="9">
    <location>
        <begin position="130"/>
        <end position="152"/>
    </location>
</feature>
<dbReference type="GO" id="GO:0005886">
    <property type="term" value="C:plasma membrane"/>
    <property type="evidence" value="ECO:0007669"/>
    <property type="project" value="UniProtKB-SubCell"/>
</dbReference>
<dbReference type="KEGG" id="tit:Thit_0407"/>
<accession>D3T6Y2</accession>
<dbReference type="SUPFAM" id="SSF90123">
    <property type="entry name" value="ABC transporter transmembrane region"/>
    <property type="match status" value="1"/>
</dbReference>
<name>D3T6Y2_THEIA</name>
<keyword evidence="4 9" id="KW-0812">Transmembrane</keyword>
<sequence>MKCLLRRIIPLIKPYLFFEILGAILTILYTFAVFATPLVSKYLIDEVIPAKSIYKLYLGLGIFLIVCIAQPIVGYLKDLLFLHITEIITLKIRKKLFLKLIYAPLKFFDDTHKGEIISRIINDSRGASEFITNFFVIFVKNVFLIIVVIGGMLYLSPMITGIVIILFLLFFIVNWILSRRFSILQAKVQQNYDMICTNVEQMADSILTIKSFLAENKIFDKYEQVVTNAYRNNKKIGHLSILLNNLTGVIVILSLVVIYGVGALQVMNEHMTLGTIIAIGLYFQILVQPTYELLNNNIHLRKVIPIFDRLYEYFDLENEPLKDEIISLDGEISVERVSFYYNENVCALNDISFIIEPKSFVALVGRSGSGKSTFVKLLLGFYRPTSGKIKIGGKDILDMGVNVLRKNISFVPQDIELFNTSIKENIRFGKPNTSDEEIFEICKKLKLHEKIISLPEGYDTIISERVNLSGGEKQRVAIARALIKKPKIFILDEPASSLDPENEMILSEILKEISKNCTVIVIAHRITTVVDADKIIVFEKGKVVEEGTHSTLINKNGLYSKFVLNNKNLKQVI</sequence>
<keyword evidence="7 9" id="KW-1133">Transmembrane helix</keyword>
<dbReference type="InterPro" id="IPR003593">
    <property type="entry name" value="AAA+_ATPase"/>
</dbReference>
<proteinExistence type="predicted"/>
<evidence type="ECO:0000256" key="6">
    <source>
        <dbReference type="ARBA" id="ARBA00022840"/>
    </source>
</evidence>
<evidence type="ECO:0000259" key="11">
    <source>
        <dbReference type="PROSITE" id="PS50929"/>
    </source>
</evidence>
<dbReference type="RefSeq" id="WP_012994537.1">
    <property type="nucleotide sequence ID" value="NC_013921.1"/>
</dbReference>
<dbReference type="HOGENOM" id="CLU_000604_84_3_9"/>
<dbReference type="PANTHER" id="PTHR43394">
    <property type="entry name" value="ATP-DEPENDENT PERMEASE MDL1, MITOCHONDRIAL"/>
    <property type="match status" value="1"/>
</dbReference>
<evidence type="ECO:0000256" key="1">
    <source>
        <dbReference type="ARBA" id="ARBA00004651"/>
    </source>
</evidence>
<dbReference type="OrthoDB" id="9762517at2"/>
<dbReference type="Pfam" id="PF00005">
    <property type="entry name" value="ABC_tran"/>
    <property type="match status" value="1"/>
</dbReference>
<keyword evidence="8 9" id="KW-0472">Membrane</keyword>
<feature type="domain" description="ABC transmembrane type-1" evidence="11">
    <location>
        <begin position="20"/>
        <end position="302"/>
    </location>
</feature>
<dbReference type="InterPro" id="IPR011527">
    <property type="entry name" value="ABC1_TM_dom"/>
</dbReference>
<dbReference type="AlphaFoldDB" id="D3T6Y2"/>
<dbReference type="FunFam" id="3.40.50.300:FF:000221">
    <property type="entry name" value="Multidrug ABC transporter ATP-binding protein"/>
    <property type="match status" value="1"/>
</dbReference>
<gene>
    <name evidence="12" type="ordered locus">Thit_0407</name>
</gene>
<dbReference type="InterPro" id="IPR017871">
    <property type="entry name" value="ABC_transporter-like_CS"/>
</dbReference>
<evidence type="ECO:0000256" key="8">
    <source>
        <dbReference type="ARBA" id="ARBA00023136"/>
    </source>
</evidence>
<keyword evidence="6" id="KW-0067">ATP-binding</keyword>
<dbReference type="Gene3D" id="3.40.50.300">
    <property type="entry name" value="P-loop containing nucleotide triphosphate hydrolases"/>
    <property type="match status" value="1"/>
</dbReference>
<dbReference type="PROSITE" id="PS50893">
    <property type="entry name" value="ABC_TRANSPORTER_2"/>
    <property type="match status" value="1"/>
</dbReference>
<dbReference type="GO" id="GO:0016887">
    <property type="term" value="F:ATP hydrolysis activity"/>
    <property type="evidence" value="ECO:0007669"/>
    <property type="project" value="InterPro"/>
</dbReference>
<dbReference type="SUPFAM" id="SSF52540">
    <property type="entry name" value="P-loop containing nucleoside triphosphate hydrolases"/>
    <property type="match status" value="1"/>
</dbReference>
<dbReference type="InterPro" id="IPR003439">
    <property type="entry name" value="ABC_transporter-like_ATP-bd"/>
</dbReference>
<evidence type="ECO:0000256" key="2">
    <source>
        <dbReference type="ARBA" id="ARBA00022448"/>
    </source>
</evidence>
<dbReference type="PROSITE" id="PS00211">
    <property type="entry name" value="ABC_TRANSPORTER_1"/>
    <property type="match status" value="1"/>
</dbReference>
<evidence type="ECO:0000256" key="9">
    <source>
        <dbReference type="SAM" id="Phobius"/>
    </source>
</evidence>
<feature type="transmembrane region" description="Helical" evidence="9">
    <location>
        <begin position="12"/>
        <end position="36"/>
    </location>
</feature>
<dbReference type="Pfam" id="PF00664">
    <property type="entry name" value="ABC_membrane"/>
    <property type="match status" value="1"/>
</dbReference>
<feature type="domain" description="ABC transporter" evidence="10">
    <location>
        <begin position="332"/>
        <end position="565"/>
    </location>
</feature>
<dbReference type="InterPro" id="IPR039421">
    <property type="entry name" value="Type_1_exporter"/>
</dbReference>
<dbReference type="EMBL" id="CP001936">
    <property type="protein sequence ID" value="ADD01714.1"/>
    <property type="molecule type" value="Genomic_DNA"/>
</dbReference>
<keyword evidence="3" id="KW-1003">Cell membrane</keyword>
<dbReference type="SMART" id="SM00382">
    <property type="entry name" value="AAA"/>
    <property type="match status" value="1"/>
</dbReference>